<sequence length="665" mass="69629">MAPLPFRKQVSSSTPNGRTGDGAAATSTTPGSSSASTPPTSFHAASASTSSSSSSSTANGLFFNSSLDHPSMSTSSSTTAGGTLGASGSSSTDSPNRAFSRLLRRRPSVNNRNLPPTDEALVNKDDPSSATPIPPPHLPSSASSSHSGLFTKYRPGSSGSVKQAMVVSSDIGSDSTSFDTSPAGHRGGGGHIRGHSPATTTTMTTKRSNRSQRTDHPFFIAGSHTHTLDDDDTDLTPAPIFHHSSGLSPTRRAMPRSPRAPKSSSGERGPHASTPLSLQPLRISSHGSTSESSPTTTSSSYSASQTSPRPPRPTVTAEWLSRKPVSGRAKLEGQLEGAAHIRSLSGGGTSSTKATIFNGAGTGSRLDRTISPSSSASRTSAGADAASTSGVDSEDGQVGIKSSRRRSHITSTRDGSGGFQVEVFCVDNRGENDELKWEVTIRRRPQIPVEGEPGRSTDDLDTINNIPILAPTSPLNLSTTQSVAQAPSSASSINLSLSLDQPTGKLVFIAFPMDLHATPKRRHSKRTNGLSSRSPKVTSPRPLTPPLHAGPRSPTYRTTTPPPVPVFERPASSIVTPPPAPNPNDASPPRTPPQPHHKRISQNSLWPSPSRSGRRSPILNQSPSVIRTPEVWTPRRSRMLNARELGGGLYAKGTVDGMSEELESS</sequence>
<feature type="compositionally biased region" description="Low complexity" evidence="1">
    <location>
        <begin position="284"/>
        <end position="307"/>
    </location>
</feature>
<evidence type="ECO:0000256" key="1">
    <source>
        <dbReference type="SAM" id="MobiDB-lite"/>
    </source>
</evidence>
<dbReference type="EMBL" id="NBSH01000009">
    <property type="protein sequence ID" value="ORX36137.1"/>
    <property type="molecule type" value="Genomic_DNA"/>
</dbReference>
<gene>
    <name evidence="2" type="ORF">BD324DRAFT_682269</name>
</gene>
<feature type="compositionally biased region" description="Low complexity" evidence="1">
    <location>
        <begin position="65"/>
        <end position="95"/>
    </location>
</feature>
<feature type="region of interest" description="Disordered" evidence="1">
    <location>
        <begin position="518"/>
        <end position="630"/>
    </location>
</feature>
<evidence type="ECO:0000313" key="3">
    <source>
        <dbReference type="Proteomes" id="UP000193218"/>
    </source>
</evidence>
<dbReference type="RefSeq" id="XP_021870266.1">
    <property type="nucleotide sequence ID" value="XM_022019143.1"/>
</dbReference>
<dbReference type="InParanoid" id="A0A1Y1UF25"/>
<evidence type="ECO:0000313" key="2">
    <source>
        <dbReference type="EMBL" id="ORX36137.1"/>
    </source>
</evidence>
<feature type="compositionally biased region" description="Low complexity" evidence="1">
    <location>
        <begin position="371"/>
        <end position="391"/>
    </location>
</feature>
<comment type="caution">
    <text evidence="2">The sequence shown here is derived from an EMBL/GenBank/DDBJ whole genome shotgun (WGS) entry which is preliminary data.</text>
</comment>
<accession>A0A1Y1UF25</accession>
<name>A0A1Y1UF25_9TREE</name>
<dbReference type="GeneID" id="33560952"/>
<feature type="compositionally biased region" description="Low complexity" evidence="1">
    <location>
        <begin position="607"/>
        <end position="617"/>
    </location>
</feature>
<dbReference type="AlphaFoldDB" id="A0A1Y1UF25"/>
<dbReference type="OrthoDB" id="2564806at2759"/>
<reference evidence="2 3" key="1">
    <citation type="submission" date="2017-03" db="EMBL/GenBank/DDBJ databases">
        <title>Widespread Adenine N6-methylation of Active Genes in Fungi.</title>
        <authorList>
            <consortium name="DOE Joint Genome Institute"/>
            <person name="Mondo S.J."/>
            <person name="Dannebaum R.O."/>
            <person name="Kuo R.C."/>
            <person name="Louie K.B."/>
            <person name="Bewick A.J."/>
            <person name="Labutti K."/>
            <person name="Haridas S."/>
            <person name="Kuo A."/>
            <person name="Salamov A."/>
            <person name="Ahrendt S.R."/>
            <person name="Lau R."/>
            <person name="Bowen B.P."/>
            <person name="Lipzen A."/>
            <person name="Sullivan W."/>
            <person name="Andreopoulos W.B."/>
            <person name="Clum A."/>
            <person name="Lindquist E."/>
            <person name="Daum C."/>
            <person name="Northen T.R."/>
            <person name="Ramamoorthy G."/>
            <person name="Schmitz R.J."/>
            <person name="Gryganskyi A."/>
            <person name="Culley D."/>
            <person name="Magnuson J."/>
            <person name="James T.Y."/>
            <person name="O'Malley M.A."/>
            <person name="Stajich J.E."/>
            <person name="Spatafora J.W."/>
            <person name="Visel A."/>
            <person name="Grigoriev I.V."/>
        </authorList>
    </citation>
    <scope>NUCLEOTIDE SEQUENCE [LARGE SCALE GENOMIC DNA]</scope>
    <source>
        <strain evidence="2 3">NRRL Y-17943</strain>
    </source>
</reference>
<feature type="region of interest" description="Disordered" evidence="1">
    <location>
        <begin position="1"/>
        <end position="415"/>
    </location>
</feature>
<protein>
    <submittedName>
        <fullName evidence="2">Uncharacterized protein</fullName>
    </submittedName>
</protein>
<dbReference type="Proteomes" id="UP000193218">
    <property type="component" value="Unassembled WGS sequence"/>
</dbReference>
<feature type="compositionally biased region" description="Polar residues" evidence="1">
    <location>
        <begin position="527"/>
        <end position="537"/>
    </location>
</feature>
<organism evidence="2 3">
    <name type="scientific">Kockovaella imperatae</name>
    <dbReference type="NCBI Taxonomy" id="4999"/>
    <lineage>
        <taxon>Eukaryota</taxon>
        <taxon>Fungi</taxon>
        <taxon>Dikarya</taxon>
        <taxon>Basidiomycota</taxon>
        <taxon>Agaricomycotina</taxon>
        <taxon>Tremellomycetes</taxon>
        <taxon>Tremellales</taxon>
        <taxon>Cuniculitremaceae</taxon>
        <taxon>Kockovaella</taxon>
    </lineage>
</organism>
<feature type="compositionally biased region" description="Low complexity" evidence="1">
    <location>
        <begin position="21"/>
        <end position="58"/>
    </location>
</feature>
<feature type="compositionally biased region" description="Polar residues" evidence="1">
    <location>
        <begin position="170"/>
        <end position="180"/>
    </location>
</feature>
<keyword evidence="3" id="KW-1185">Reference proteome</keyword>
<proteinExistence type="predicted"/>